<dbReference type="GeneID" id="25978197"/>
<dbReference type="InterPro" id="IPR017937">
    <property type="entry name" value="Thioredoxin_CS"/>
</dbReference>
<evidence type="ECO:0000313" key="12">
    <source>
        <dbReference type="Proteomes" id="UP000007796"/>
    </source>
</evidence>
<dbReference type="NCBIfam" id="TIGR01068">
    <property type="entry name" value="thioredoxin"/>
    <property type="match status" value="1"/>
</dbReference>
<dbReference type="CDD" id="cd02947">
    <property type="entry name" value="TRX_family"/>
    <property type="match status" value="1"/>
</dbReference>
<dbReference type="Pfam" id="PF00085">
    <property type="entry name" value="Thioredoxin"/>
    <property type="match status" value="1"/>
</dbReference>
<evidence type="ECO:0000256" key="8">
    <source>
        <dbReference type="ARBA" id="ARBA00045681"/>
    </source>
</evidence>
<feature type="compositionally biased region" description="Basic and acidic residues" evidence="9">
    <location>
        <begin position="985"/>
        <end position="994"/>
    </location>
</feature>
<dbReference type="STRING" id="655863.F0XK71"/>
<dbReference type="Proteomes" id="UP000007796">
    <property type="component" value="Unassembled WGS sequence"/>
</dbReference>
<keyword evidence="3" id="KW-0809">Transit peptide</keyword>
<dbReference type="SUPFAM" id="SSF52833">
    <property type="entry name" value="Thioredoxin-like"/>
    <property type="match status" value="1"/>
</dbReference>
<dbReference type="PROSITE" id="PS00194">
    <property type="entry name" value="THIOREDOXIN_1"/>
    <property type="match status" value="1"/>
</dbReference>
<feature type="region of interest" description="Disordered" evidence="9">
    <location>
        <begin position="983"/>
        <end position="1002"/>
    </location>
</feature>
<evidence type="ECO:0000256" key="3">
    <source>
        <dbReference type="ARBA" id="ARBA00022946"/>
    </source>
</evidence>
<comment type="function">
    <text evidence="8">Mitochondrial ribosome (mitoribosome) assembly factor. Binds at the interface of the head and body domains of the mitochondrial small ribosomal subunit (mt-SSU), occluding the mRNA channel and preventing compaction of the head domain towards the body. Probable inactive methyltransferase: retains the characteristic folding and ability to bind S-adenosyl-L-methionine, but it probably lost its methyltransferase activity.</text>
</comment>
<dbReference type="PANTHER" id="PTHR13184">
    <property type="entry name" value="37S RIBOSOMAL PROTEIN S22"/>
    <property type="match status" value="1"/>
</dbReference>
<dbReference type="PROSITE" id="PS51352">
    <property type="entry name" value="THIOREDOXIN_2"/>
    <property type="match status" value="1"/>
</dbReference>
<gene>
    <name evidence="11" type="ORF">CMQ_4931</name>
</gene>
<dbReference type="InParanoid" id="F0XK71"/>
<evidence type="ECO:0000256" key="9">
    <source>
        <dbReference type="SAM" id="MobiDB-lite"/>
    </source>
</evidence>
<dbReference type="GO" id="GO:0006412">
    <property type="term" value="P:translation"/>
    <property type="evidence" value="ECO:0007669"/>
    <property type="project" value="InterPro"/>
</dbReference>
<dbReference type="HOGENOM" id="CLU_007075_0_1_1"/>
<organism evidence="12">
    <name type="scientific">Grosmannia clavigera (strain kw1407 / UAMH 11150)</name>
    <name type="common">Blue stain fungus</name>
    <name type="synonym">Graphiocladiella clavigera</name>
    <dbReference type="NCBI Taxonomy" id="655863"/>
    <lineage>
        <taxon>Eukaryota</taxon>
        <taxon>Fungi</taxon>
        <taxon>Dikarya</taxon>
        <taxon>Ascomycota</taxon>
        <taxon>Pezizomycotina</taxon>
        <taxon>Sordariomycetes</taxon>
        <taxon>Sordariomycetidae</taxon>
        <taxon>Ophiostomatales</taxon>
        <taxon>Ophiostomataceae</taxon>
        <taxon>Leptographium</taxon>
    </lineage>
</organism>
<dbReference type="EMBL" id="GL629787">
    <property type="protein sequence ID" value="EFX01860.1"/>
    <property type="molecule type" value="Genomic_DNA"/>
</dbReference>
<evidence type="ECO:0000259" key="10">
    <source>
        <dbReference type="PROSITE" id="PS51352"/>
    </source>
</evidence>
<feature type="region of interest" description="Disordered" evidence="9">
    <location>
        <begin position="124"/>
        <end position="148"/>
    </location>
</feature>
<comment type="subcellular location">
    <subcellularLocation>
        <location evidence="1">Mitochondrion</location>
    </subcellularLocation>
</comment>
<dbReference type="Pfam" id="PF09243">
    <property type="entry name" value="Rsm22"/>
    <property type="match status" value="2"/>
</dbReference>
<keyword evidence="11" id="KW-0689">Ribosomal protein</keyword>
<feature type="compositionally biased region" description="Low complexity" evidence="9">
    <location>
        <begin position="215"/>
        <end position="224"/>
    </location>
</feature>
<dbReference type="eggNOG" id="KOG0908">
    <property type="taxonomic scope" value="Eukaryota"/>
</dbReference>
<dbReference type="PRINTS" id="PR00421">
    <property type="entry name" value="THIOREDOXIN"/>
</dbReference>
<evidence type="ECO:0000313" key="11">
    <source>
        <dbReference type="EMBL" id="EFX01860.1"/>
    </source>
</evidence>
<dbReference type="GO" id="GO:0015035">
    <property type="term" value="F:protein-disulfide reductase activity"/>
    <property type="evidence" value="ECO:0007669"/>
    <property type="project" value="InterPro"/>
</dbReference>
<dbReference type="InterPro" id="IPR036249">
    <property type="entry name" value="Thioredoxin-like_sf"/>
</dbReference>
<dbReference type="Gene3D" id="3.40.30.10">
    <property type="entry name" value="Glutaredoxin"/>
    <property type="match status" value="1"/>
</dbReference>
<feature type="compositionally biased region" description="Acidic residues" evidence="9">
    <location>
        <begin position="748"/>
        <end position="762"/>
    </location>
</feature>
<dbReference type="SUPFAM" id="SSF53335">
    <property type="entry name" value="S-adenosyl-L-methionine-dependent methyltransferases"/>
    <property type="match status" value="1"/>
</dbReference>
<feature type="region of interest" description="Disordered" evidence="9">
    <location>
        <begin position="748"/>
        <end position="768"/>
    </location>
</feature>
<evidence type="ECO:0000256" key="7">
    <source>
        <dbReference type="ARBA" id="ARBA00023157"/>
    </source>
</evidence>
<dbReference type="InterPro" id="IPR005746">
    <property type="entry name" value="Thioredoxin"/>
</dbReference>
<dbReference type="RefSeq" id="XP_014171342.1">
    <property type="nucleotide sequence ID" value="XM_014315867.1"/>
</dbReference>
<keyword evidence="7" id="KW-1015">Disulfide bond</keyword>
<dbReference type="OrthoDB" id="421327at2759"/>
<keyword evidence="4" id="KW-0408">Iron</keyword>
<dbReference type="GO" id="GO:0046872">
    <property type="term" value="F:metal ion binding"/>
    <property type="evidence" value="ECO:0007669"/>
    <property type="project" value="UniProtKB-KW"/>
</dbReference>
<proteinExistence type="predicted"/>
<evidence type="ECO:0000256" key="1">
    <source>
        <dbReference type="ARBA" id="ARBA00004173"/>
    </source>
</evidence>
<sequence length="1015" mass="110349">MAVHISSAAQWRQILSSSSIVVTDFYADWCGPCKMIAPTFESLATKYSKPNRITFAKVDVDNQREVAQQYGVRAMPTFLILHNGSVVDTIQGANPPALTAAVEKAVKLATGAAMGAVFSSPGRTLGADTGSSRSSGGTAARRPSAGPIHGRAGWDLNGMVNALITFFGLYFTSLFSFDGYMAAQNSRFNVHNPTVPINTAFAPIRTAGSGGGSSAGTSSGKASGPARNPAQPRPTFKTLADLGKELQRACPRYQTWLRQVFESGVTAAAKRDGMQRRFSAAAASGRSRASFGRQVAQLRSFSTSRGAIRQQASDGGVSDAEEIEAVVRQARATFGDTLPKDYLTSQEYKLYERLYGSPLHDTRPEDVRITLQHQLDEGKHTLLRETDGGELEVVDYAVEGLQLRQDVDTEAVGQPLENTEVEYISAVVRNQREFNALQKLQRDFEAATLEAARNRSRTNPTTLQLPKAAFVEPISELLRRTDSKHIREAAEKVFGGRGLPHSPASPRGKIGAGQKAIPMEAGHRRMSEIEADTFISTVMPGVYATAMSALVEVRRRLGSGWIQGLLTKSNGSSLRVLDVGGGGAALAAWNEVLRSEVAALRERGAAPFDRTGFAEGEGERERRSSEKMVVVGSDALRHRISRFLHNTTFLPRLPDLLHSAANVERHLDAPASLQPRKTYDVIVASHMLMPLYKAYQRRSLVANLWAQLNPEGGVLIILEKGHPRGFEAVADARQRLLDDYILGPGQEEAAETQDTAEDEDEAVSSPRQRLREPGMIIAPCTTHGKCPMYLTPGIAAGRKDFCHFSQRFIRPPFLQKILGRSHRNHEDVDFSYVAVQRGKQNASAGLNDAIALQPLLQGREAADAAFAGYEQVEGGGDGEAAAVAPHPLSLPRTILAPLKRHGHVILDVCTPAGQLERWTVPRSLSRQAYHDARKARWGDLWALGAKTRVVRAARVGRAGAGGSGKPDKPRVIDVSVNATGIVGAAERERRSGERRSKKSRRLQERRDLLADLLED</sequence>
<accession>F0XK71</accession>
<evidence type="ECO:0000256" key="6">
    <source>
        <dbReference type="ARBA" id="ARBA00023128"/>
    </source>
</evidence>
<feature type="compositionally biased region" description="Low complexity" evidence="9">
    <location>
        <begin position="126"/>
        <end position="147"/>
    </location>
</feature>
<dbReference type="GO" id="GO:0003735">
    <property type="term" value="F:structural constituent of ribosome"/>
    <property type="evidence" value="ECO:0007669"/>
    <property type="project" value="TreeGrafter"/>
</dbReference>
<keyword evidence="5" id="KW-0411">Iron-sulfur</keyword>
<dbReference type="AlphaFoldDB" id="F0XK71"/>
<feature type="domain" description="Thioredoxin" evidence="10">
    <location>
        <begin position="1"/>
        <end position="107"/>
    </location>
</feature>
<keyword evidence="12" id="KW-1185">Reference proteome</keyword>
<feature type="region of interest" description="Disordered" evidence="9">
    <location>
        <begin position="206"/>
        <end position="234"/>
    </location>
</feature>
<dbReference type="PANTHER" id="PTHR13184:SF5">
    <property type="entry name" value="METHYLTRANSFERASE-LIKE PROTEIN 17, MITOCHONDRIAL"/>
    <property type="match status" value="1"/>
</dbReference>
<name>F0XK71_GROCL</name>
<reference evidence="11 12" key="1">
    <citation type="journal article" date="2011" name="Proc. Natl. Acad. Sci. U.S.A.">
        <title>Genome and transcriptome analyses of the mountain pine beetle-fungal symbiont Grosmannia clavigera, a lodgepole pine pathogen.</title>
        <authorList>
            <person name="DiGuistini S."/>
            <person name="Wang Y."/>
            <person name="Liao N.Y."/>
            <person name="Taylor G."/>
            <person name="Tanguay P."/>
            <person name="Feau N."/>
            <person name="Henrissat B."/>
            <person name="Chan S.K."/>
            <person name="Hesse-Orce U."/>
            <person name="Alamouti S.M."/>
            <person name="Tsui C.K.M."/>
            <person name="Docking R.T."/>
            <person name="Levasseur A."/>
            <person name="Haridas S."/>
            <person name="Robertson G."/>
            <person name="Birol I."/>
            <person name="Holt R.A."/>
            <person name="Marra M.A."/>
            <person name="Hamelin R.C."/>
            <person name="Hirst M."/>
            <person name="Jones S.J.M."/>
            <person name="Bohlmann J."/>
            <person name="Breuil C."/>
        </authorList>
    </citation>
    <scope>NUCLEOTIDE SEQUENCE [LARGE SCALE GENOMIC DNA]</scope>
    <source>
        <strain evidence="12">kw1407 / UAMH 11150</strain>
    </source>
</reference>
<keyword evidence="11" id="KW-0687">Ribonucleoprotein</keyword>
<dbReference type="eggNOG" id="KOG2539">
    <property type="taxonomic scope" value="Eukaryota"/>
</dbReference>
<evidence type="ECO:0000256" key="5">
    <source>
        <dbReference type="ARBA" id="ARBA00023014"/>
    </source>
</evidence>
<evidence type="ECO:0000256" key="2">
    <source>
        <dbReference type="ARBA" id="ARBA00022723"/>
    </source>
</evidence>
<dbReference type="InterPro" id="IPR029063">
    <property type="entry name" value="SAM-dependent_MTases_sf"/>
</dbReference>
<protein>
    <submittedName>
        <fullName evidence="11">37S ribosomal protein rsm22</fullName>
    </submittedName>
</protein>
<dbReference type="GO" id="GO:0051536">
    <property type="term" value="F:iron-sulfur cluster binding"/>
    <property type="evidence" value="ECO:0007669"/>
    <property type="project" value="UniProtKB-KW"/>
</dbReference>
<evidence type="ECO:0000256" key="4">
    <source>
        <dbReference type="ARBA" id="ARBA00023004"/>
    </source>
</evidence>
<dbReference type="GO" id="GO:0005763">
    <property type="term" value="C:mitochondrial small ribosomal subunit"/>
    <property type="evidence" value="ECO:0007669"/>
    <property type="project" value="TreeGrafter"/>
</dbReference>
<dbReference type="InterPro" id="IPR013766">
    <property type="entry name" value="Thioredoxin_domain"/>
</dbReference>
<dbReference type="InterPro" id="IPR015324">
    <property type="entry name" value="Ribosomal_Rsm22-like"/>
</dbReference>
<keyword evidence="2" id="KW-0479">Metal-binding</keyword>
<keyword evidence="6" id="KW-0496">Mitochondrion</keyword>
<dbReference type="GO" id="GO:0008168">
    <property type="term" value="F:methyltransferase activity"/>
    <property type="evidence" value="ECO:0007669"/>
    <property type="project" value="InterPro"/>
</dbReference>
<dbReference type="InterPro" id="IPR052571">
    <property type="entry name" value="Mt_RNA_Methyltransferase"/>
</dbReference>